<feature type="region of interest" description="Disordered" evidence="1">
    <location>
        <begin position="115"/>
        <end position="139"/>
    </location>
</feature>
<gene>
    <name evidence="2" type="ORF">F2Q68_00036455</name>
</gene>
<accession>A0A8S9HDK2</accession>
<evidence type="ECO:0000313" key="3">
    <source>
        <dbReference type="Proteomes" id="UP000712281"/>
    </source>
</evidence>
<dbReference type="Proteomes" id="UP000712281">
    <property type="component" value="Unassembled WGS sequence"/>
</dbReference>
<protein>
    <submittedName>
        <fullName evidence="2">Uncharacterized protein</fullName>
    </submittedName>
</protein>
<sequence>MAINVDACKELLLPQAMNLLSSHHLLLLQLPVPQSSENLNFQKSATATNKEDVHVPATQTRPENPTTVQNVNIVPHQQTESINLNASKHEGKTQGHREGKAPIRSLLPIVSKSQDGKVYRHKDQGSSLETTTAPTSNSFQLLDSVPETLSEPPQKFFAEV</sequence>
<feature type="region of interest" description="Disordered" evidence="1">
    <location>
        <begin position="46"/>
        <end position="67"/>
    </location>
</feature>
<evidence type="ECO:0000313" key="2">
    <source>
        <dbReference type="EMBL" id="KAF2553998.1"/>
    </source>
</evidence>
<organism evidence="2 3">
    <name type="scientific">Brassica cretica</name>
    <name type="common">Mustard</name>
    <dbReference type="NCBI Taxonomy" id="69181"/>
    <lineage>
        <taxon>Eukaryota</taxon>
        <taxon>Viridiplantae</taxon>
        <taxon>Streptophyta</taxon>
        <taxon>Embryophyta</taxon>
        <taxon>Tracheophyta</taxon>
        <taxon>Spermatophyta</taxon>
        <taxon>Magnoliopsida</taxon>
        <taxon>eudicotyledons</taxon>
        <taxon>Gunneridae</taxon>
        <taxon>Pentapetalae</taxon>
        <taxon>rosids</taxon>
        <taxon>malvids</taxon>
        <taxon>Brassicales</taxon>
        <taxon>Brassicaceae</taxon>
        <taxon>Brassiceae</taxon>
        <taxon>Brassica</taxon>
    </lineage>
</organism>
<comment type="caution">
    <text evidence="2">The sequence shown here is derived from an EMBL/GenBank/DDBJ whole genome shotgun (WGS) entry which is preliminary data.</text>
</comment>
<feature type="compositionally biased region" description="Basic and acidic residues" evidence="1">
    <location>
        <begin position="115"/>
        <end position="124"/>
    </location>
</feature>
<reference evidence="2" key="1">
    <citation type="submission" date="2019-12" db="EMBL/GenBank/DDBJ databases">
        <title>Genome sequencing and annotation of Brassica cretica.</title>
        <authorList>
            <person name="Studholme D.J."/>
            <person name="Sarris P.F."/>
        </authorList>
    </citation>
    <scope>NUCLEOTIDE SEQUENCE</scope>
    <source>
        <strain evidence="2">PFS-001/15</strain>
        <tissue evidence="2">Leaf</tissue>
    </source>
</reference>
<proteinExistence type="predicted"/>
<dbReference type="EMBL" id="QGKW02001988">
    <property type="protein sequence ID" value="KAF2553998.1"/>
    <property type="molecule type" value="Genomic_DNA"/>
</dbReference>
<feature type="compositionally biased region" description="Polar residues" evidence="1">
    <location>
        <begin position="57"/>
        <end position="67"/>
    </location>
</feature>
<evidence type="ECO:0000256" key="1">
    <source>
        <dbReference type="SAM" id="MobiDB-lite"/>
    </source>
</evidence>
<name>A0A8S9HDK2_BRACR</name>
<feature type="compositionally biased region" description="Polar residues" evidence="1">
    <location>
        <begin position="125"/>
        <end position="139"/>
    </location>
</feature>
<dbReference type="AlphaFoldDB" id="A0A8S9HDK2"/>